<evidence type="ECO:0000313" key="1">
    <source>
        <dbReference type="Proteomes" id="UP000046393"/>
    </source>
</evidence>
<accession>A0A0N5AL48</accession>
<protein>
    <submittedName>
        <fullName evidence="2">RPA_C domain-containing protein</fullName>
    </submittedName>
</protein>
<dbReference type="Gene3D" id="2.40.50.140">
    <property type="entry name" value="Nucleic acid-binding proteins"/>
    <property type="match status" value="1"/>
</dbReference>
<organism evidence="1 2">
    <name type="scientific">Syphacia muris</name>
    <dbReference type="NCBI Taxonomy" id="451379"/>
    <lineage>
        <taxon>Eukaryota</taxon>
        <taxon>Metazoa</taxon>
        <taxon>Ecdysozoa</taxon>
        <taxon>Nematoda</taxon>
        <taxon>Chromadorea</taxon>
        <taxon>Rhabditida</taxon>
        <taxon>Spirurina</taxon>
        <taxon>Oxyuridomorpha</taxon>
        <taxon>Oxyuroidea</taxon>
        <taxon>Oxyuridae</taxon>
        <taxon>Syphacia</taxon>
    </lineage>
</organism>
<dbReference type="InterPro" id="IPR036388">
    <property type="entry name" value="WH-like_DNA-bd_sf"/>
</dbReference>
<dbReference type="Proteomes" id="UP000046393">
    <property type="component" value="Unplaced"/>
</dbReference>
<proteinExistence type="predicted"/>
<name>A0A0N5AL48_9BILA</name>
<evidence type="ECO:0000313" key="2">
    <source>
        <dbReference type="WBParaSite" id="SMUV_0000524501-mRNA-1"/>
    </source>
</evidence>
<keyword evidence="1" id="KW-1185">Reference proteome</keyword>
<dbReference type="AlphaFoldDB" id="A0A0N5AL48"/>
<reference evidence="2" key="1">
    <citation type="submission" date="2017-02" db="UniProtKB">
        <authorList>
            <consortium name="WormBaseParasite"/>
        </authorList>
    </citation>
    <scope>IDENTIFICATION</scope>
</reference>
<dbReference type="STRING" id="451379.A0A0N5AL48"/>
<sequence>MSNWGTADFAGATDSSTIDMRFTTAEVASKKIVFNLNTVVVPTQIVDIRRHVNDEEEKIMFNNTIFSMNQLKTAIFCFVFFPIRTVGIVEKATEREGGQVVEYVIGDMKDLSSFIIVLHYREVNSSETCSLFPEQTVVFITGKLGSFENGFAVIAFEIKEVDDLQELEALQLEAKLAKLFYMKEIMQKILKNPSVFENTMLRGNYKSSNRIRKLQTPNNLKNDLDTRNQIPRICNYLANLDKSVGATIDEIIQMIPKSIFNARTFFADIDILRCNGFIATTIDGNHFIANC</sequence>
<dbReference type="Gene3D" id="1.10.10.10">
    <property type="entry name" value="Winged helix-like DNA-binding domain superfamily/Winged helix DNA-binding domain"/>
    <property type="match status" value="1"/>
</dbReference>
<dbReference type="InterPro" id="IPR012340">
    <property type="entry name" value="NA-bd_OB-fold"/>
</dbReference>
<dbReference type="WBParaSite" id="SMUV_0000524501-mRNA-1">
    <property type="protein sequence ID" value="SMUV_0000524501-mRNA-1"/>
    <property type="gene ID" value="SMUV_0000524501"/>
</dbReference>